<dbReference type="Gene3D" id="3.30.70.260">
    <property type="match status" value="1"/>
</dbReference>
<dbReference type="SUPFAM" id="SSF51735">
    <property type="entry name" value="NAD(P)-binding Rossmann-fold domains"/>
    <property type="match status" value="1"/>
</dbReference>
<evidence type="ECO:0000256" key="4">
    <source>
        <dbReference type="ARBA" id="ARBA00023027"/>
    </source>
</evidence>
<dbReference type="GO" id="GO:0051287">
    <property type="term" value="F:NAD binding"/>
    <property type="evidence" value="ECO:0007669"/>
    <property type="project" value="InterPro"/>
</dbReference>
<gene>
    <name evidence="7" type="ORF">MNB_SUP05-10-314</name>
</gene>
<evidence type="ECO:0000259" key="6">
    <source>
        <dbReference type="PROSITE" id="PS51671"/>
    </source>
</evidence>
<feature type="domain" description="ACT" evidence="6">
    <location>
        <begin position="317"/>
        <end position="387"/>
    </location>
</feature>
<comment type="pathway">
    <text evidence="1">Amino-acid biosynthesis; L-serine biosynthesis; L-serine from 3-phospho-D-glycerate: step 1/3.</text>
</comment>
<protein>
    <recommendedName>
        <fullName evidence="2">phosphoglycerate dehydrogenase</fullName>
        <ecNumber evidence="2">1.1.1.95</ecNumber>
    </recommendedName>
</protein>
<evidence type="ECO:0000313" key="7">
    <source>
        <dbReference type="EMBL" id="SFV77162.1"/>
    </source>
</evidence>
<dbReference type="PANTHER" id="PTHR42938">
    <property type="entry name" value="FORMATE DEHYDROGENASE 1"/>
    <property type="match status" value="1"/>
</dbReference>
<evidence type="ECO:0000256" key="1">
    <source>
        <dbReference type="ARBA" id="ARBA00005216"/>
    </source>
</evidence>
<dbReference type="PANTHER" id="PTHR42938:SF47">
    <property type="entry name" value="HYDROXYPYRUVATE REDUCTASE"/>
    <property type="match status" value="1"/>
</dbReference>
<comment type="catalytic activity">
    <reaction evidence="5">
        <text>(2R)-3-phosphoglycerate + NAD(+) = 3-phosphooxypyruvate + NADH + H(+)</text>
        <dbReference type="Rhea" id="RHEA:12641"/>
        <dbReference type="ChEBI" id="CHEBI:15378"/>
        <dbReference type="ChEBI" id="CHEBI:18110"/>
        <dbReference type="ChEBI" id="CHEBI:57540"/>
        <dbReference type="ChEBI" id="CHEBI:57945"/>
        <dbReference type="ChEBI" id="CHEBI:58272"/>
        <dbReference type="EC" id="1.1.1.95"/>
    </reaction>
</comment>
<dbReference type="CDD" id="cd12174">
    <property type="entry name" value="PGDH_like_3"/>
    <property type="match status" value="1"/>
</dbReference>
<dbReference type="InterPro" id="IPR045865">
    <property type="entry name" value="ACT-like_dom_sf"/>
</dbReference>
<dbReference type="PROSITE" id="PS51671">
    <property type="entry name" value="ACT"/>
    <property type="match status" value="1"/>
</dbReference>
<dbReference type="Pfam" id="PF02826">
    <property type="entry name" value="2-Hacid_dh_C"/>
    <property type="match status" value="1"/>
</dbReference>
<dbReference type="SUPFAM" id="SSF55021">
    <property type="entry name" value="ACT-like"/>
    <property type="match status" value="1"/>
</dbReference>
<dbReference type="InterPro" id="IPR029753">
    <property type="entry name" value="D-isomer_DH_CS"/>
</dbReference>
<evidence type="ECO:0000256" key="3">
    <source>
        <dbReference type="ARBA" id="ARBA00023002"/>
    </source>
</evidence>
<dbReference type="InterPro" id="IPR006139">
    <property type="entry name" value="D-isomer_2_OHA_DH_cat_dom"/>
</dbReference>
<dbReference type="InterPro" id="IPR006140">
    <property type="entry name" value="D-isomer_DH_NAD-bd"/>
</dbReference>
<dbReference type="GO" id="GO:0004617">
    <property type="term" value="F:phosphoglycerate dehydrogenase activity"/>
    <property type="evidence" value="ECO:0007669"/>
    <property type="project" value="UniProtKB-EC"/>
</dbReference>
<reference evidence="7" key="1">
    <citation type="submission" date="2016-10" db="EMBL/GenBank/DDBJ databases">
        <authorList>
            <person name="de Groot N.N."/>
        </authorList>
    </citation>
    <scope>NUCLEOTIDE SEQUENCE</scope>
</reference>
<dbReference type="InterPro" id="IPR002912">
    <property type="entry name" value="ACT_dom"/>
</dbReference>
<dbReference type="Pfam" id="PF00389">
    <property type="entry name" value="2-Hacid_dh"/>
    <property type="match status" value="1"/>
</dbReference>
<organism evidence="7">
    <name type="scientific">hydrothermal vent metagenome</name>
    <dbReference type="NCBI Taxonomy" id="652676"/>
    <lineage>
        <taxon>unclassified sequences</taxon>
        <taxon>metagenomes</taxon>
        <taxon>ecological metagenomes</taxon>
    </lineage>
</organism>
<dbReference type="Gene3D" id="3.40.50.720">
    <property type="entry name" value="NAD(P)-binding Rossmann-like Domain"/>
    <property type="match status" value="2"/>
</dbReference>
<sequence>MVKIQTLNNISPVGLERLPRESYEVASEVTNPDAILVRSAKMHDMEIGDNLKTVGRAGAGVNNIPLDKMSDKGVVVFNAPGANANAVKELVISSMLLSSRNICQAWNYVNGLPLDNLKTAIENGKKNYAGSELPGKTLGIVGLGAIGVQIANAAHALGMKVIGFDPSITIKSAWKLSADVEQALSVDELFSQSDFVSFHVPLVEGTKNLLNEERIALLPEGATILNFARDGIVDEDALITALEAGKVKYYVTDFPIDDKKNHERVIALPHLGASTAEAEDNCAIMVANQIKDYLENGNILNSVNFPEAKMPRAGKERLAITHKNIPNMVGQISTAVADAGANIVDMLNKSRDDVAYTLIDLESEISDTVIDNLKQIEGVLTVRGLQP</sequence>
<dbReference type="SUPFAM" id="SSF52283">
    <property type="entry name" value="Formate/glycerate dehydrogenase catalytic domain-like"/>
    <property type="match status" value="1"/>
</dbReference>
<dbReference type="PROSITE" id="PS00670">
    <property type="entry name" value="D_2_HYDROXYACID_DH_2"/>
    <property type="match status" value="1"/>
</dbReference>
<keyword evidence="4" id="KW-0520">NAD</keyword>
<evidence type="ECO:0000256" key="5">
    <source>
        <dbReference type="ARBA" id="ARBA00048731"/>
    </source>
</evidence>
<keyword evidence="3 7" id="KW-0560">Oxidoreductase</keyword>
<name>A0A1W1D9N1_9ZZZZ</name>
<proteinExistence type="predicted"/>
<dbReference type="EMBL" id="FPHQ01000166">
    <property type="protein sequence ID" value="SFV77162.1"/>
    <property type="molecule type" value="Genomic_DNA"/>
</dbReference>
<dbReference type="InterPro" id="IPR036291">
    <property type="entry name" value="NAD(P)-bd_dom_sf"/>
</dbReference>
<dbReference type="InterPro" id="IPR029752">
    <property type="entry name" value="D-isomer_DH_CS1"/>
</dbReference>
<evidence type="ECO:0000256" key="2">
    <source>
        <dbReference type="ARBA" id="ARBA00013143"/>
    </source>
</evidence>
<dbReference type="EC" id="1.1.1.95" evidence="2"/>
<dbReference type="UniPathway" id="UPA00135">
    <property type="reaction ID" value="UER00196"/>
</dbReference>
<dbReference type="PROSITE" id="PS00065">
    <property type="entry name" value="D_2_HYDROXYACID_DH_1"/>
    <property type="match status" value="1"/>
</dbReference>
<dbReference type="CDD" id="cd04901">
    <property type="entry name" value="ACT_3PGDH"/>
    <property type="match status" value="1"/>
</dbReference>
<accession>A0A1W1D9N1</accession>
<dbReference type="AlphaFoldDB" id="A0A1W1D9N1"/>